<dbReference type="Proteomes" id="UP001260715">
    <property type="component" value="Unassembled WGS sequence"/>
</dbReference>
<organism evidence="2 3">
    <name type="scientific">Herbaspirillum frisingense</name>
    <dbReference type="NCBI Taxonomy" id="92645"/>
    <lineage>
        <taxon>Bacteria</taxon>
        <taxon>Pseudomonadati</taxon>
        <taxon>Pseudomonadota</taxon>
        <taxon>Betaproteobacteria</taxon>
        <taxon>Burkholderiales</taxon>
        <taxon>Oxalobacteraceae</taxon>
        <taxon>Herbaspirillum</taxon>
    </lineage>
</organism>
<comment type="caution">
    <text evidence="2">The sequence shown here is derived from an EMBL/GenBank/DDBJ whole genome shotgun (WGS) entry which is preliminary data.</text>
</comment>
<dbReference type="RefSeq" id="WP_166758000.1">
    <property type="nucleotide sequence ID" value="NZ_CP049139.1"/>
</dbReference>
<evidence type="ECO:0000313" key="2">
    <source>
        <dbReference type="EMBL" id="MDR6584269.1"/>
    </source>
</evidence>
<feature type="transmembrane region" description="Helical" evidence="1">
    <location>
        <begin position="6"/>
        <end position="28"/>
    </location>
</feature>
<evidence type="ECO:0000313" key="3">
    <source>
        <dbReference type="Proteomes" id="UP001260715"/>
    </source>
</evidence>
<reference evidence="2 3" key="1">
    <citation type="submission" date="2023-07" db="EMBL/GenBank/DDBJ databases">
        <title>Sorghum-associated microbial communities from plants grown in Nebraska, USA.</title>
        <authorList>
            <person name="Schachtman D."/>
        </authorList>
    </citation>
    <scope>NUCLEOTIDE SEQUENCE [LARGE SCALE GENOMIC DNA]</scope>
    <source>
        <strain evidence="2 3">596</strain>
    </source>
</reference>
<keyword evidence="1" id="KW-0812">Transmembrane</keyword>
<keyword evidence="1" id="KW-0472">Membrane</keyword>
<keyword evidence="3" id="KW-1185">Reference proteome</keyword>
<proteinExistence type="predicted"/>
<keyword evidence="1" id="KW-1133">Transmembrane helix</keyword>
<sequence length="50" mass="5613">MFTTYLLTVVLSALATVAFSSLGIYLFAEAKWQHHPLARNIRLPGQRLPV</sequence>
<protein>
    <submittedName>
        <fullName evidence="2">Uncharacterized protein</fullName>
    </submittedName>
</protein>
<gene>
    <name evidence="2" type="ORF">J2W50_002479</name>
</gene>
<dbReference type="EMBL" id="JAVDSJ010000003">
    <property type="protein sequence ID" value="MDR6584269.1"/>
    <property type="molecule type" value="Genomic_DNA"/>
</dbReference>
<evidence type="ECO:0000256" key="1">
    <source>
        <dbReference type="SAM" id="Phobius"/>
    </source>
</evidence>
<accession>A0ABU1PEJ7</accession>
<name>A0ABU1PEJ7_9BURK</name>